<keyword evidence="11" id="KW-1071">Ligand-gated ion channel</keyword>
<dbReference type="PANTHER" id="PTHR42643">
    <property type="entry name" value="IONOTROPIC RECEPTOR 20A-RELATED"/>
    <property type="match status" value="1"/>
</dbReference>
<evidence type="ECO:0000256" key="6">
    <source>
        <dbReference type="ARBA" id="ARBA00022989"/>
    </source>
</evidence>
<evidence type="ECO:0000256" key="12">
    <source>
        <dbReference type="ARBA" id="ARBA00023303"/>
    </source>
</evidence>
<comment type="subcellular location">
    <subcellularLocation>
        <location evidence="1">Cell membrane</location>
        <topology evidence="1">Multi-pass membrane protein</topology>
    </subcellularLocation>
</comment>
<evidence type="ECO:0000256" key="8">
    <source>
        <dbReference type="ARBA" id="ARBA00023136"/>
    </source>
</evidence>
<proteinExistence type="inferred from homology"/>
<evidence type="ECO:0000256" key="2">
    <source>
        <dbReference type="ARBA" id="ARBA00008685"/>
    </source>
</evidence>
<dbReference type="InterPro" id="IPR052192">
    <property type="entry name" value="Insect_Ionotropic_Sensory_Rcpt"/>
</dbReference>
<keyword evidence="18" id="KW-1185">Reference proteome</keyword>
<evidence type="ECO:0000313" key="17">
    <source>
        <dbReference type="EMBL" id="KAK4300837.1"/>
    </source>
</evidence>
<evidence type="ECO:0000256" key="10">
    <source>
        <dbReference type="ARBA" id="ARBA00023180"/>
    </source>
</evidence>
<evidence type="ECO:0000313" key="18">
    <source>
        <dbReference type="Proteomes" id="UP001292094"/>
    </source>
</evidence>
<feature type="transmembrane region" description="Helical" evidence="14">
    <location>
        <begin position="341"/>
        <end position="362"/>
    </location>
</feature>
<evidence type="ECO:0000256" key="1">
    <source>
        <dbReference type="ARBA" id="ARBA00004651"/>
    </source>
</evidence>
<keyword evidence="6 14" id="KW-1133">Transmembrane helix</keyword>
<keyword evidence="5 14" id="KW-0812">Transmembrane</keyword>
<feature type="domain" description="Ionotropic glutamate receptor L-glutamate and glycine-binding" evidence="16">
    <location>
        <begin position="172"/>
        <end position="266"/>
    </location>
</feature>
<keyword evidence="8 14" id="KW-0472">Membrane</keyword>
<evidence type="ECO:0008006" key="19">
    <source>
        <dbReference type="Google" id="ProtNLM"/>
    </source>
</evidence>
<evidence type="ECO:0000256" key="3">
    <source>
        <dbReference type="ARBA" id="ARBA00022448"/>
    </source>
</evidence>
<sequence>MVQRLVEINEMVEAAKISLTPILLTNQTALLRGHHPHHHIKGTQLTAILLFHHDPTLFLSLLDTNTFWNPSHLILFCLNPHLNTTSLLTMPVVQRSQFVLYMNLNFHLNRLSLFAYTSFPLQLDNAGLPLLKVPLGPWSLSRFPSLQSLFPSRFNDFGGLELQLSSWCADEPFLYFDKQGRCIGQNLDALEIIGDKHNFTFVPQDIPSDYQWGDLVNGNWTGMFGDILYRGKHMVVSSMPLNYERARDFDFVYPYYANGFGFLLRLPPPMPQWKNILYPFSTLMWGLVVVMTLTLAGSTGLLLSYFHHIKDPIAIIFKVAGGLVKQPMTQTEEHQWLGKVLWIKVWLGVWWIVVVVLAAAYMSNLVTVLTLPVLPTLIHTVSELLQGSDKIPTMLDYGSFVPDALLTSPEPSLAQLGEKLYRFPYSKEIIYDDVMVRVAEGTYILIESHVYLIFLRSKHNQIGITYIMKEQIFNGYLSWFLPLHTPYTGDINKALIRLVETGVMDQLFTRHWEKSFKNLDTKADIQVDGVGVLNLGHLQGAFILLALGMSVAAISFVVEVLCSHSLTHSRPNNNDDDDDNSTTVNKPADSIILPH</sequence>
<comment type="caution">
    <text evidence="17">The sequence shown here is derived from an EMBL/GenBank/DDBJ whole genome shotgun (WGS) entry which is preliminary data.</text>
</comment>
<dbReference type="GO" id="GO:0050906">
    <property type="term" value="P:detection of stimulus involved in sensory perception"/>
    <property type="evidence" value="ECO:0007669"/>
    <property type="project" value="UniProtKB-ARBA"/>
</dbReference>
<name>A0AAE1P4S4_9EUCA</name>
<organism evidence="17 18">
    <name type="scientific">Petrolisthes manimaculis</name>
    <dbReference type="NCBI Taxonomy" id="1843537"/>
    <lineage>
        <taxon>Eukaryota</taxon>
        <taxon>Metazoa</taxon>
        <taxon>Ecdysozoa</taxon>
        <taxon>Arthropoda</taxon>
        <taxon>Crustacea</taxon>
        <taxon>Multicrustacea</taxon>
        <taxon>Malacostraca</taxon>
        <taxon>Eumalacostraca</taxon>
        <taxon>Eucarida</taxon>
        <taxon>Decapoda</taxon>
        <taxon>Pleocyemata</taxon>
        <taxon>Anomura</taxon>
        <taxon>Galatheoidea</taxon>
        <taxon>Porcellanidae</taxon>
        <taxon>Petrolisthes</taxon>
    </lineage>
</organism>
<dbReference type="Pfam" id="PF10613">
    <property type="entry name" value="Lig_chan-Glu_bd"/>
    <property type="match status" value="1"/>
</dbReference>
<keyword evidence="7" id="KW-0406">Ion transport</keyword>
<dbReference type="SUPFAM" id="SSF53850">
    <property type="entry name" value="Periplasmic binding protein-like II"/>
    <property type="match status" value="1"/>
</dbReference>
<keyword evidence="9" id="KW-0675">Receptor</keyword>
<evidence type="ECO:0000256" key="14">
    <source>
        <dbReference type="SAM" id="Phobius"/>
    </source>
</evidence>
<dbReference type="EMBL" id="JAWZYT010002978">
    <property type="protein sequence ID" value="KAK4300837.1"/>
    <property type="molecule type" value="Genomic_DNA"/>
</dbReference>
<keyword evidence="4" id="KW-1003">Cell membrane</keyword>
<protein>
    <recommendedName>
        <fullName evidence="19">Ionotropic glutamate receptor L-glutamate and glycine-binding domain-containing protein</fullName>
    </recommendedName>
</protein>
<feature type="transmembrane region" description="Helical" evidence="14">
    <location>
        <begin position="541"/>
        <end position="562"/>
    </location>
</feature>
<evidence type="ECO:0000256" key="4">
    <source>
        <dbReference type="ARBA" id="ARBA00022475"/>
    </source>
</evidence>
<keyword evidence="12" id="KW-0407">Ion channel</keyword>
<dbReference type="Gene3D" id="3.40.190.10">
    <property type="entry name" value="Periplasmic binding protein-like II"/>
    <property type="match status" value="1"/>
</dbReference>
<accession>A0AAE1P4S4</accession>
<evidence type="ECO:0000256" key="9">
    <source>
        <dbReference type="ARBA" id="ARBA00023170"/>
    </source>
</evidence>
<dbReference type="GO" id="GO:0015276">
    <property type="term" value="F:ligand-gated monoatomic ion channel activity"/>
    <property type="evidence" value="ECO:0007669"/>
    <property type="project" value="InterPro"/>
</dbReference>
<dbReference type="GO" id="GO:0005886">
    <property type="term" value="C:plasma membrane"/>
    <property type="evidence" value="ECO:0007669"/>
    <property type="project" value="UniProtKB-SubCell"/>
</dbReference>
<dbReference type="Pfam" id="PF00060">
    <property type="entry name" value="Lig_chan"/>
    <property type="match status" value="1"/>
</dbReference>
<evidence type="ECO:0000256" key="7">
    <source>
        <dbReference type="ARBA" id="ARBA00023065"/>
    </source>
</evidence>
<dbReference type="InterPro" id="IPR001320">
    <property type="entry name" value="Iontro_rcpt_C"/>
</dbReference>
<gene>
    <name evidence="17" type="ORF">Pmani_026988</name>
</gene>
<keyword evidence="10" id="KW-0325">Glycoprotein</keyword>
<dbReference type="PANTHER" id="PTHR42643:SF24">
    <property type="entry name" value="IONOTROPIC RECEPTOR 60A"/>
    <property type="match status" value="1"/>
</dbReference>
<dbReference type="Proteomes" id="UP001292094">
    <property type="component" value="Unassembled WGS sequence"/>
</dbReference>
<evidence type="ECO:0000256" key="5">
    <source>
        <dbReference type="ARBA" id="ARBA00022692"/>
    </source>
</evidence>
<evidence type="ECO:0000259" key="15">
    <source>
        <dbReference type="Pfam" id="PF00060"/>
    </source>
</evidence>
<feature type="domain" description="Ionotropic glutamate receptor C-terminal" evidence="15">
    <location>
        <begin position="339"/>
        <end position="549"/>
    </location>
</feature>
<comment type="similarity">
    <text evidence="2">Belongs to the glutamate-gated ion channel (TC 1.A.10.1) family.</text>
</comment>
<dbReference type="InterPro" id="IPR019594">
    <property type="entry name" value="Glu/Gly-bd"/>
</dbReference>
<feature type="region of interest" description="Disordered" evidence="13">
    <location>
        <begin position="568"/>
        <end position="595"/>
    </location>
</feature>
<feature type="transmembrane region" description="Helical" evidence="14">
    <location>
        <begin position="283"/>
        <end position="306"/>
    </location>
</feature>
<keyword evidence="3" id="KW-0813">Transport</keyword>
<reference evidence="17" key="1">
    <citation type="submission" date="2023-11" db="EMBL/GenBank/DDBJ databases">
        <title>Genome assemblies of two species of porcelain crab, Petrolisthes cinctipes and Petrolisthes manimaculis (Anomura: Porcellanidae).</title>
        <authorList>
            <person name="Angst P."/>
        </authorList>
    </citation>
    <scope>NUCLEOTIDE SEQUENCE</scope>
    <source>
        <strain evidence="17">PB745_02</strain>
        <tissue evidence="17">Gill</tissue>
    </source>
</reference>
<evidence type="ECO:0000256" key="11">
    <source>
        <dbReference type="ARBA" id="ARBA00023286"/>
    </source>
</evidence>
<evidence type="ECO:0000259" key="16">
    <source>
        <dbReference type="Pfam" id="PF10613"/>
    </source>
</evidence>
<dbReference type="AlphaFoldDB" id="A0AAE1P4S4"/>
<evidence type="ECO:0000256" key="13">
    <source>
        <dbReference type="SAM" id="MobiDB-lite"/>
    </source>
</evidence>